<organism evidence="4 5">
    <name type="scientific">Pelagibacterium luteolum</name>
    <dbReference type="NCBI Taxonomy" id="440168"/>
    <lineage>
        <taxon>Bacteria</taxon>
        <taxon>Pseudomonadati</taxon>
        <taxon>Pseudomonadota</taxon>
        <taxon>Alphaproteobacteria</taxon>
        <taxon>Hyphomicrobiales</taxon>
        <taxon>Devosiaceae</taxon>
        <taxon>Pelagibacterium</taxon>
    </lineage>
</organism>
<name>A0A1G7XFJ1_9HYPH</name>
<gene>
    <name evidence="4" type="ORF">SAMN04487974_10978</name>
</gene>
<dbReference type="CDD" id="cd01298">
    <property type="entry name" value="ATZ_TRZ_like"/>
    <property type="match status" value="1"/>
</dbReference>
<dbReference type="PANTHER" id="PTHR43794">
    <property type="entry name" value="AMINOHYDROLASE SSNA-RELATED"/>
    <property type="match status" value="1"/>
</dbReference>
<protein>
    <submittedName>
        <fullName evidence="4">Cytosine/adenosine deaminase</fullName>
    </submittedName>
</protein>
<dbReference type="STRING" id="440168.SAMN04487974_10978"/>
<dbReference type="Gene3D" id="2.30.40.10">
    <property type="entry name" value="Urease, subunit C, domain 1"/>
    <property type="match status" value="1"/>
</dbReference>
<reference evidence="4 5" key="1">
    <citation type="submission" date="2016-10" db="EMBL/GenBank/DDBJ databases">
        <authorList>
            <person name="de Groot N.N."/>
        </authorList>
    </citation>
    <scope>NUCLEOTIDE SEQUENCE [LARGE SCALE GENOMIC DNA]</scope>
    <source>
        <strain evidence="4 5">CGMCC 1.10267</strain>
    </source>
</reference>
<evidence type="ECO:0000259" key="3">
    <source>
        <dbReference type="Pfam" id="PF01979"/>
    </source>
</evidence>
<dbReference type="InterPro" id="IPR032466">
    <property type="entry name" value="Metal_Hydrolase"/>
</dbReference>
<keyword evidence="2" id="KW-0378">Hydrolase</keyword>
<dbReference type="GO" id="GO:0016810">
    <property type="term" value="F:hydrolase activity, acting on carbon-nitrogen (but not peptide) bonds"/>
    <property type="evidence" value="ECO:0007669"/>
    <property type="project" value="InterPro"/>
</dbReference>
<dbReference type="Proteomes" id="UP000199495">
    <property type="component" value="Unassembled WGS sequence"/>
</dbReference>
<dbReference type="OrthoDB" id="9796020at2"/>
<dbReference type="AlphaFoldDB" id="A0A1G7XFJ1"/>
<dbReference type="PANTHER" id="PTHR43794:SF11">
    <property type="entry name" value="AMIDOHYDROLASE-RELATED DOMAIN-CONTAINING PROTEIN"/>
    <property type="match status" value="1"/>
</dbReference>
<evidence type="ECO:0000256" key="2">
    <source>
        <dbReference type="ARBA" id="ARBA00022801"/>
    </source>
</evidence>
<dbReference type="EMBL" id="FNCS01000009">
    <property type="protein sequence ID" value="SDG82924.1"/>
    <property type="molecule type" value="Genomic_DNA"/>
</dbReference>
<sequence>MKTLLTNAWIIAMDAAMSEYRPGWLLIEGNKIEALGEGDPPEMIDANIRDMGGDIVMPGMVNTHCHMAMSLFRGLGEDVDDRLFRYMLPLERKFVSPEMVRVGSTLSALESIMGGVTTVADMYYHETEVAGVIARSGMRGVVGQTIANFDAPDHKSIDEGFALCDELVEWCAGQGRVTASIAPHAPYSTGPHILERVAAWHDAHPTSIIQIHLAETEQEVAWARDTYGLTTTAVSERTGILKPGTIAAHCLLIEDADIDILARTGTGVAHNARSNGKGGRGMARVEDMRQAGIAVGIATDGPMSGNTLDLFSQFGVVSIFAKILGRSRKPLPTRDVIRMATIEGARVLGLDAEIGSLEVGKKADLIRIDVSAPRVQPIYDPYSVLVFGAMPTDVRDVMVDGVWLMRDRVTETLEPARVLSDANQLAGQFRTEIAAIDAARAAKD</sequence>
<dbReference type="InterPro" id="IPR006680">
    <property type="entry name" value="Amidohydro-rel"/>
</dbReference>
<dbReference type="InterPro" id="IPR011059">
    <property type="entry name" value="Metal-dep_hydrolase_composite"/>
</dbReference>
<dbReference type="Gene3D" id="3.20.20.140">
    <property type="entry name" value="Metal-dependent hydrolases"/>
    <property type="match status" value="1"/>
</dbReference>
<evidence type="ECO:0000313" key="4">
    <source>
        <dbReference type="EMBL" id="SDG82924.1"/>
    </source>
</evidence>
<dbReference type="SUPFAM" id="SSF51556">
    <property type="entry name" value="Metallo-dependent hydrolases"/>
    <property type="match status" value="1"/>
</dbReference>
<proteinExistence type="inferred from homology"/>
<dbReference type="RefSeq" id="WP_090597354.1">
    <property type="nucleotide sequence ID" value="NZ_FNCS01000009.1"/>
</dbReference>
<accession>A0A1G7XFJ1</accession>
<comment type="similarity">
    <text evidence="1">Belongs to the metallo-dependent hydrolases superfamily. ATZ/TRZ family.</text>
</comment>
<keyword evidence="5" id="KW-1185">Reference proteome</keyword>
<evidence type="ECO:0000313" key="5">
    <source>
        <dbReference type="Proteomes" id="UP000199495"/>
    </source>
</evidence>
<dbReference type="Pfam" id="PF01979">
    <property type="entry name" value="Amidohydro_1"/>
    <property type="match status" value="1"/>
</dbReference>
<dbReference type="SUPFAM" id="SSF51338">
    <property type="entry name" value="Composite domain of metallo-dependent hydrolases"/>
    <property type="match status" value="1"/>
</dbReference>
<dbReference type="InterPro" id="IPR050287">
    <property type="entry name" value="MTA/SAH_deaminase"/>
</dbReference>
<feature type="domain" description="Amidohydrolase-related" evidence="3">
    <location>
        <begin position="55"/>
        <end position="403"/>
    </location>
</feature>
<evidence type="ECO:0000256" key="1">
    <source>
        <dbReference type="ARBA" id="ARBA00006745"/>
    </source>
</evidence>